<evidence type="ECO:0000256" key="3">
    <source>
        <dbReference type="SAM" id="SignalP"/>
    </source>
</evidence>
<evidence type="ECO:0000256" key="1">
    <source>
        <dbReference type="SAM" id="MobiDB-lite"/>
    </source>
</evidence>
<keyword evidence="2" id="KW-0472">Membrane</keyword>
<feature type="compositionally biased region" description="Polar residues" evidence="1">
    <location>
        <begin position="412"/>
        <end position="427"/>
    </location>
</feature>
<accession>A0A5B8MAP0</accession>
<protein>
    <submittedName>
        <fullName evidence="4">Putative concanavalin A-like lectin/glucanase</fullName>
    </submittedName>
</protein>
<evidence type="ECO:0000313" key="4">
    <source>
        <dbReference type="EMBL" id="QDZ17508.1"/>
    </source>
</evidence>
<dbReference type="AlphaFoldDB" id="A0A5B8MAP0"/>
<name>A0A5B8MAP0_9CHLO</name>
<gene>
    <name evidence="4" type="ORF">A3770_01p00260</name>
</gene>
<dbReference type="PROSITE" id="PS51257">
    <property type="entry name" value="PROKAR_LIPOPROTEIN"/>
    <property type="match status" value="1"/>
</dbReference>
<keyword evidence="4" id="KW-0430">Lectin</keyword>
<evidence type="ECO:0000256" key="2">
    <source>
        <dbReference type="SAM" id="Phobius"/>
    </source>
</evidence>
<keyword evidence="5" id="KW-1185">Reference proteome</keyword>
<keyword evidence="2" id="KW-1133">Transmembrane helix</keyword>
<dbReference type="Pfam" id="PF13385">
    <property type="entry name" value="Laminin_G_3"/>
    <property type="match status" value="1"/>
</dbReference>
<feature type="chain" id="PRO_5022835002" evidence="3">
    <location>
        <begin position="27"/>
        <end position="481"/>
    </location>
</feature>
<sequence length="481" mass="51807">MARQREMGVGVCLVLVLGCLVGRVEGEDCVEEVRGVAELCEGVLASSSPFDLLNCCEGAQEANERKCFCESGVALALGTSYDATLEVLRTGCSLDMATYGSVECHTHTQGLATGEVRDTGGQELGASSSGKLNPVSVWALNDEVDSNIASDRMNNVNGLYSAEVDLGYPGPSDQDSSAFFSGLNSYVLVPYSPLLNTADFTISATVKPQGKEGQDREPDTESIVENFAETSQATVIIGGYGLERHWVGPNEEGSYEPIWAFAVGTPVGPLLVYSKSKAFNDEWAQVVGTYSSRDRTARLYVNGELEGSDSLGNQIMLGNPENDMLVGNGNRLMVSGETTTPYVGYISQVAFFDTPLDQQEIDTLYERSFPPKSKGAGLPLWAIILIGSLCCIIGLGVFSVVFVWKFRKARENSNNPSAQSKNPTTANEAPGAYDPAYGFANNRTPLKEDMEQLTPKGSRKPSAEVHPRFKKIGSRISVTWN</sequence>
<feature type="region of interest" description="Disordered" evidence="1">
    <location>
        <begin position="412"/>
        <end position="434"/>
    </location>
</feature>
<organism evidence="4 5">
    <name type="scientific">Chloropicon primus</name>
    <dbReference type="NCBI Taxonomy" id="1764295"/>
    <lineage>
        <taxon>Eukaryota</taxon>
        <taxon>Viridiplantae</taxon>
        <taxon>Chlorophyta</taxon>
        <taxon>Chloropicophyceae</taxon>
        <taxon>Chloropicales</taxon>
        <taxon>Chloropicaceae</taxon>
        <taxon>Chloropicon</taxon>
    </lineage>
</organism>
<feature type="signal peptide" evidence="3">
    <location>
        <begin position="1"/>
        <end position="26"/>
    </location>
</feature>
<evidence type="ECO:0000313" key="5">
    <source>
        <dbReference type="Proteomes" id="UP000316726"/>
    </source>
</evidence>
<keyword evidence="3" id="KW-0732">Signal</keyword>
<keyword evidence="2" id="KW-0812">Transmembrane</keyword>
<dbReference type="Proteomes" id="UP000316726">
    <property type="component" value="Chromosome 1"/>
</dbReference>
<dbReference type="Gene3D" id="2.60.120.200">
    <property type="match status" value="1"/>
</dbReference>
<proteinExistence type="predicted"/>
<dbReference type="InterPro" id="IPR013320">
    <property type="entry name" value="ConA-like_dom_sf"/>
</dbReference>
<feature type="transmembrane region" description="Helical" evidence="2">
    <location>
        <begin position="378"/>
        <end position="404"/>
    </location>
</feature>
<reference evidence="4 5" key="1">
    <citation type="submission" date="2018-07" db="EMBL/GenBank/DDBJ databases">
        <title>The complete nuclear genome of the prasinophyte Chloropicon primus (CCMP1205).</title>
        <authorList>
            <person name="Pombert J.-F."/>
            <person name="Otis C."/>
            <person name="Turmel M."/>
            <person name="Lemieux C."/>
        </authorList>
    </citation>
    <scope>NUCLEOTIDE SEQUENCE [LARGE SCALE GENOMIC DNA]</scope>
    <source>
        <strain evidence="4 5">CCMP1205</strain>
    </source>
</reference>
<dbReference type="GO" id="GO:0030246">
    <property type="term" value="F:carbohydrate binding"/>
    <property type="evidence" value="ECO:0007669"/>
    <property type="project" value="UniProtKB-KW"/>
</dbReference>
<dbReference type="SUPFAM" id="SSF49899">
    <property type="entry name" value="Concanavalin A-like lectins/glucanases"/>
    <property type="match status" value="1"/>
</dbReference>
<dbReference type="EMBL" id="CP031034">
    <property type="protein sequence ID" value="QDZ17508.1"/>
    <property type="molecule type" value="Genomic_DNA"/>
</dbReference>